<gene>
    <name evidence="1" type="ORF">SAMN06295987_10120</name>
</gene>
<proteinExistence type="predicted"/>
<dbReference type="AlphaFoldDB" id="A0A1U6GR51"/>
<accession>A0A1U6GR51</accession>
<evidence type="ECO:0000313" key="2">
    <source>
        <dbReference type="Proteomes" id="UP000190989"/>
    </source>
</evidence>
<dbReference type="RefSeq" id="WP_079729121.1">
    <property type="nucleotide sequence ID" value="NZ_FVZE01000001.1"/>
</dbReference>
<reference evidence="2" key="1">
    <citation type="submission" date="2017-02" db="EMBL/GenBank/DDBJ databases">
        <authorList>
            <person name="Varghese N."/>
            <person name="Submissions S."/>
        </authorList>
    </citation>
    <scope>NUCLEOTIDE SEQUENCE [LARGE SCALE GENOMIC DNA]</scope>
    <source>
        <strain evidence="2">SM117</strain>
    </source>
</reference>
<sequence>MTKFLSPEFFALSDIRAIQGRSWIPLRQNGEIEHESPFEGIGDIREYTGIATLAVASADRGAVDGFSWSEVDTSAHRPTFDGGVYRPADVQSDWNQGHKAVGTHLVLAQARGGWSPEIWHLHHDLVIALKLEREGDVWLRPDEGWIEVARLKRDEEDRPVLLEIRAEMLSDYLVSRDMVLFASSYHERSANFIAKPPYEWADEHVQSEAGRDTREKYIRDVEFLSDRGHKFRGLGALWRTEWFEPGAQSIRVRGDPEADEVSFAVGPDGERKTAAQCIGAMTYIAFQPSLVPALLRYRGGSLGWYSRDTGGIAGGETGIHFGVNALGLITIFAKDIAKLDGWEQRVWAAHSTPLDGGVPGELWDTQMNCKPAGTQAPEAQIRKSLDALDDTFQERFGASLLREHDSIPMLLRRTHRFRAIELDGLLSLAKELNRLLMERVDMDALRGPAGLTAKDKLGTLKAMEKLLEQSLGQADARAMMAPLFGINDLRNADAHLGSSLVESGLRRANVDQANANPVDQGRQLLETFVDTLRAITATIAPAVAS</sequence>
<organism evidence="1 2">
    <name type="scientific">Novosphingobium mathurense</name>
    <dbReference type="NCBI Taxonomy" id="428990"/>
    <lineage>
        <taxon>Bacteria</taxon>
        <taxon>Pseudomonadati</taxon>
        <taxon>Pseudomonadota</taxon>
        <taxon>Alphaproteobacteria</taxon>
        <taxon>Sphingomonadales</taxon>
        <taxon>Sphingomonadaceae</taxon>
        <taxon>Novosphingobium</taxon>
    </lineage>
</organism>
<evidence type="ECO:0000313" key="1">
    <source>
        <dbReference type="EMBL" id="SLJ86013.1"/>
    </source>
</evidence>
<dbReference type="EMBL" id="FVZE01000001">
    <property type="protein sequence ID" value="SLJ86013.1"/>
    <property type="molecule type" value="Genomic_DNA"/>
</dbReference>
<evidence type="ECO:0008006" key="3">
    <source>
        <dbReference type="Google" id="ProtNLM"/>
    </source>
</evidence>
<protein>
    <recommendedName>
        <fullName evidence="3">ApeA N-terminal domain-containing protein</fullName>
    </recommendedName>
</protein>
<dbReference type="Proteomes" id="UP000190989">
    <property type="component" value="Unassembled WGS sequence"/>
</dbReference>
<dbReference type="STRING" id="428990.SAMN06295987_10120"/>
<keyword evidence="2" id="KW-1185">Reference proteome</keyword>
<name>A0A1U6GR51_9SPHN</name>